<evidence type="ECO:0000313" key="1">
    <source>
        <dbReference type="EMBL" id="POS77508.1"/>
    </source>
</evidence>
<keyword evidence="2" id="KW-1185">Reference proteome</keyword>
<comment type="caution">
    <text evidence="1">The sequence shown here is derived from an EMBL/GenBank/DDBJ whole genome shotgun (WGS) entry which is preliminary data.</text>
</comment>
<sequence>MALSARDFWAFSLRVHGRAGSSELSPQMDPQLRGAAKPRLYALFLPSGLLTCMQRVGRQQGGSKSELCALAKCGGHRGDVNIAGLQE</sequence>
<gene>
    <name evidence="1" type="ORF">DHEL01_v204086</name>
</gene>
<protein>
    <submittedName>
        <fullName evidence="1">Uncharacterized protein</fullName>
    </submittedName>
</protein>
<dbReference type="Proteomes" id="UP000094444">
    <property type="component" value="Unassembled WGS sequence"/>
</dbReference>
<evidence type="ECO:0000313" key="2">
    <source>
        <dbReference type="Proteomes" id="UP000094444"/>
    </source>
</evidence>
<accession>A0A2P5I4U0</accession>
<organism evidence="1 2">
    <name type="scientific">Diaporthe helianthi</name>
    <dbReference type="NCBI Taxonomy" id="158607"/>
    <lineage>
        <taxon>Eukaryota</taxon>
        <taxon>Fungi</taxon>
        <taxon>Dikarya</taxon>
        <taxon>Ascomycota</taxon>
        <taxon>Pezizomycotina</taxon>
        <taxon>Sordariomycetes</taxon>
        <taxon>Sordariomycetidae</taxon>
        <taxon>Diaporthales</taxon>
        <taxon>Diaporthaceae</taxon>
        <taxon>Diaporthe</taxon>
    </lineage>
</organism>
<dbReference type="OrthoDB" id="10384965at2759"/>
<name>A0A2P5I4U0_DIAHE</name>
<dbReference type="EMBL" id="MAVT02000263">
    <property type="protein sequence ID" value="POS77508.1"/>
    <property type="molecule type" value="Genomic_DNA"/>
</dbReference>
<dbReference type="InParanoid" id="A0A2P5I4U0"/>
<proteinExistence type="predicted"/>
<dbReference type="AlphaFoldDB" id="A0A2P5I4U0"/>
<reference evidence="1" key="1">
    <citation type="submission" date="2017-09" db="EMBL/GenBank/DDBJ databases">
        <title>Polyketide synthases of a Diaporthe helianthi virulent isolate.</title>
        <authorList>
            <person name="Baroncelli R."/>
        </authorList>
    </citation>
    <scope>NUCLEOTIDE SEQUENCE [LARGE SCALE GENOMIC DNA]</scope>
    <source>
        <strain evidence="1">7/96</strain>
    </source>
</reference>